<dbReference type="InterPro" id="IPR019285">
    <property type="entry name" value="DUF2336"/>
</dbReference>
<evidence type="ECO:0000313" key="2">
    <source>
        <dbReference type="EMBL" id="MCG2672445.1"/>
    </source>
</evidence>
<organism evidence="1 4">
    <name type="scientific">Bradyrhizobium zhengyangense</name>
    <dbReference type="NCBI Taxonomy" id="2911009"/>
    <lineage>
        <taxon>Bacteria</taxon>
        <taxon>Pseudomonadati</taxon>
        <taxon>Pseudomonadota</taxon>
        <taxon>Alphaproteobacteria</taxon>
        <taxon>Hyphomicrobiales</taxon>
        <taxon>Nitrobacteraceae</taxon>
        <taxon>Bradyrhizobium</taxon>
    </lineage>
</organism>
<dbReference type="EMBL" id="JAKLTY010000017">
    <property type="protein sequence ID" value="MCG2629966.1"/>
    <property type="molecule type" value="Genomic_DNA"/>
</dbReference>
<dbReference type="Proteomes" id="UP001139012">
    <property type="component" value="Unassembled WGS sequence"/>
</dbReference>
<name>A0A9X1RDJ5_9BRAD</name>
<evidence type="ECO:0000313" key="3">
    <source>
        <dbReference type="Proteomes" id="UP001139012"/>
    </source>
</evidence>
<reference evidence="1" key="1">
    <citation type="submission" date="2022-01" db="EMBL/GenBank/DDBJ databases">
        <title>Genome sequnece data of strain Bradyrhizobium sp. nov.</title>
        <authorList>
            <person name="Zhang J."/>
        </authorList>
    </citation>
    <scope>NUCLEOTIDE SEQUENCE</scope>
    <source>
        <strain evidence="2">WYCCWR 12774</strain>
        <strain evidence="1">WYCCWR 13023</strain>
    </source>
</reference>
<comment type="caution">
    <text evidence="1">The sequence shown here is derived from an EMBL/GenBank/DDBJ whole genome shotgun (WGS) entry which is preliminary data.</text>
</comment>
<keyword evidence="3" id="KW-1185">Reference proteome</keyword>
<protein>
    <submittedName>
        <fullName evidence="1">DUF2336 domain-containing protein</fullName>
    </submittedName>
</protein>
<sequence length="369" mass="40109">MSTAQLSIIDEVESAIRTGSAEKGLETARRVTDLFLSSAGSFNDEQIALFDDVLERLIGTIELRAIADVAARIALAEISAQLAPIAQAPPSVIRRLANNDEIRIAGPVLQESARLDDGELLKIASSKSEPHLLAVAGRWWLKEIVTDALLARRYPSVSRRLAANPGARMSGKGFTVIVGQAELDPELAVSIGIRVDLPSDLRRRLLRSATDAVRTRLLSRAPPDLFEEIQNAIAAVTVGVEREMSGVRDFEGAKRAVGNLKASGQLNEATLLNFARHRRYEETVAALAALSGSTVEVIRPLMQSLREDGLLVPCKAAQLSWETTIAVLESRFATGAMKPADLARAKSNFARMTAENARRTLRFWQVRAS</sequence>
<accession>A0A9X1RDJ5</accession>
<dbReference type="Pfam" id="PF10098">
    <property type="entry name" value="DUF2336"/>
    <property type="match status" value="1"/>
</dbReference>
<gene>
    <name evidence="2" type="ORF">L6637_36425</name>
    <name evidence="1" type="ORF">L6654_25400</name>
</gene>
<dbReference type="RefSeq" id="WP_237873717.1">
    <property type="nucleotide sequence ID" value="NZ_JAKLTY010000017.1"/>
</dbReference>
<dbReference type="EMBL" id="JAKLUA010000021">
    <property type="protein sequence ID" value="MCG2672445.1"/>
    <property type="molecule type" value="Genomic_DNA"/>
</dbReference>
<proteinExistence type="predicted"/>
<dbReference type="AlphaFoldDB" id="A0A9X1RDJ5"/>
<evidence type="ECO:0000313" key="1">
    <source>
        <dbReference type="EMBL" id="MCG2629966.1"/>
    </source>
</evidence>
<evidence type="ECO:0000313" key="4">
    <source>
        <dbReference type="Proteomes" id="UP001139054"/>
    </source>
</evidence>
<dbReference type="Proteomes" id="UP001139054">
    <property type="component" value="Unassembled WGS sequence"/>
</dbReference>